<keyword evidence="4" id="KW-0238">DNA-binding</keyword>
<keyword evidence="5" id="KW-0804">Transcription</keyword>
<dbReference type="InterPro" id="IPR015421">
    <property type="entry name" value="PyrdxlP-dep_Trfase_major"/>
</dbReference>
<evidence type="ECO:0000256" key="5">
    <source>
        <dbReference type="ARBA" id="ARBA00023163"/>
    </source>
</evidence>
<accession>K0DUU3</accession>
<name>K0DUU3_9BURK</name>
<dbReference type="InterPro" id="IPR036390">
    <property type="entry name" value="WH_DNA-bd_sf"/>
</dbReference>
<dbReference type="CDD" id="cd07377">
    <property type="entry name" value="WHTH_GntR"/>
    <property type="match status" value="1"/>
</dbReference>
<feature type="region of interest" description="Disordered" evidence="6">
    <location>
        <begin position="1"/>
        <end position="34"/>
    </location>
</feature>
<dbReference type="Pfam" id="PF00155">
    <property type="entry name" value="Aminotran_1_2"/>
    <property type="match status" value="1"/>
</dbReference>
<dbReference type="HOGENOM" id="CLU_017584_0_0_4"/>
<dbReference type="GO" id="GO:0003700">
    <property type="term" value="F:DNA-binding transcription factor activity"/>
    <property type="evidence" value="ECO:0007669"/>
    <property type="project" value="InterPro"/>
</dbReference>
<gene>
    <name evidence="8" type="ORF">BUPH_01223</name>
</gene>
<keyword evidence="3" id="KW-0805">Transcription regulation</keyword>
<organism evidence="8 9">
    <name type="scientific">Paraburkholderia phenoliruptrix BR3459a</name>
    <dbReference type="NCBI Taxonomy" id="1229205"/>
    <lineage>
        <taxon>Bacteria</taxon>
        <taxon>Pseudomonadati</taxon>
        <taxon>Pseudomonadota</taxon>
        <taxon>Betaproteobacteria</taxon>
        <taxon>Burkholderiales</taxon>
        <taxon>Burkholderiaceae</taxon>
        <taxon>Paraburkholderia</taxon>
    </lineage>
</organism>
<dbReference type="Pfam" id="PF00392">
    <property type="entry name" value="GntR"/>
    <property type="match status" value="1"/>
</dbReference>
<evidence type="ECO:0000256" key="2">
    <source>
        <dbReference type="ARBA" id="ARBA00022898"/>
    </source>
</evidence>
<feature type="compositionally biased region" description="Polar residues" evidence="6">
    <location>
        <begin position="1"/>
        <end position="31"/>
    </location>
</feature>
<comment type="similarity">
    <text evidence="1">In the C-terminal section; belongs to the class-I pyridoxal-phosphate-dependent aminotransferase family.</text>
</comment>
<dbReference type="PROSITE" id="PS50949">
    <property type="entry name" value="HTH_GNTR"/>
    <property type="match status" value="1"/>
</dbReference>
<dbReference type="InterPro" id="IPR015424">
    <property type="entry name" value="PyrdxlP-dep_Trfase"/>
</dbReference>
<reference evidence="8 9" key="1">
    <citation type="journal article" date="2012" name="J. Bacteriol.">
        <title>Complete Genome Sequence of Burkholderia phenoliruptrix BR3459a (CLA1), a Heat-Tolerant, Nitrogen-Fixing Symbiont of Mimosa flocculosa.</title>
        <authorList>
            <person name="de Oliveira Cunha C."/>
            <person name="Goda Zuleta L.F."/>
            <person name="Paula de Almeida L.G."/>
            <person name="Prioli Ciapina L."/>
            <person name="Lustrino Borges W."/>
            <person name="Pitard R.M."/>
            <person name="Baldani J.I."/>
            <person name="Straliotto R."/>
            <person name="de Faria S.M."/>
            <person name="Hungria M."/>
            <person name="Sousa Cavada B."/>
            <person name="Mercante F.M."/>
            <person name="Ribeiro de Vasconcelos A.T."/>
        </authorList>
    </citation>
    <scope>NUCLEOTIDE SEQUENCE [LARGE SCALE GENOMIC DNA]</scope>
    <source>
        <strain evidence="8 9">BR3459a</strain>
    </source>
</reference>
<sequence>METGKTMASGTPKTARSNGTSAEIDQTNGDPVQTKRPTYIEVSASIEDEIRGGVYPPGSRLPPQRQLATELGINVSTVSRAYKELQLRGLVIGSKRRGSLVTGGAMPRVEASVAPNAAPGGVIDLTVNRPATGEFLSCLATTLAELPRDPRYAALQEYQPPQGPDWARAAGARWMAAPGFAPAPEHVVVTSGAQHGLYAVLNSLIGTDGVIVADRLTYYGLKALAPVFQFEIVSVPSDRDGLITDEVERICSRVPVKAIFTVPNLQNPTVTTMSLERRVALVDIARRYGAAIIEDDVYGPLVSQRLPTIASLCPELTFHIAATSKILAPGLRLGYLLSPAERSALAAEAVRTTAWMPAPMSMLIATMWIEDGTARRIMDAQLAEIRVRHDLARQILPQEWLDADPACMFVWLRLPPPWRADDFAANAKARGVVVMPSSAFAVDRAEVEHGVRINLACASSREQLVSALQTLAQALRDRPRALFGTI</sequence>
<dbReference type="PATRIC" id="fig|1229205.11.peg.5161"/>
<keyword evidence="2" id="KW-0663">Pyridoxal phosphate</keyword>
<dbReference type="SMART" id="SM00345">
    <property type="entry name" value="HTH_GNTR"/>
    <property type="match status" value="1"/>
</dbReference>
<dbReference type="SUPFAM" id="SSF53383">
    <property type="entry name" value="PLP-dependent transferases"/>
    <property type="match status" value="1"/>
</dbReference>
<dbReference type="InterPro" id="IPR000524">
    <property type="entry name" value="Tscrpt_reg_HTH_GntR"/>
</dbReference>
<dbReference type="InterPro" id="IPR036388">
    <property type="entry name" value="WH-like_DNA-bd_sf"/>
</dbReference>
<evidence type="ECO:0000259" key="7">
    <source>
        <dbReference type="PROSITE" id="PS50949"/>
    </source>
</evidence>
<dbReference type="PANTHER" id="PTHR46577:SF1">
    <property type="entry name" value="HTH-TYPE TRANSCRIPTIONAL REGULATORY PROTEIN GABR"/>
    <property type="match status" value="1"/>
</dbReference>
<dbReference type="STRING" id="1229205.BUPH_01223"/>
<dbReference type="InterPro" id="IPR051446">
    <property type="entry name" value="HTH_trans_reg/aminotransferase"/>
</dbReference>
<dbReference type="CDD" id="cd00609">
    <property type="entry name" value="AAT_like"/>
    <property type="match status" value="1"/>
</dbReference>
<evidence type="ECO:0000256" key="1">
    <source>
        <dbReference type="ARBA" id="ARBA00005384"/>
    </source>
</evidence>
<evidence type="ECO:0000313" key="9">
    <source>
        <dbReference type="Proteomes" id="UP000010105"/>
    </source>
</evidence>
<dbReference type="GO" id="GO:0003677">
    <property type="term" value="F:DNA binding"/>
    <property type="evidence" value="ECO:0007669"/>
    <property type="project" value="UniProtKB-KW"/>
</dbReference>
<protein>
    <submittedName>
        <fullName evidence="8">Putative HTH-type transcriptional regulator</fullName>
    </submittedName>
</protein>
<dbReference type="PANTHER" id="PTHR46577">
    <property type="entry name" value="HTH-TYPE TRANSCRIPTIONAL REGULATORY PROTEIN GABR"/>
    <property type="match status" value="1"/>
</dbReference>
<evidence type="ECO:0000256" key="3">
    <source>
        <dbReference type="ARBA" id="ARBA00023015"/>
    </source>
</evidence>
<dbReference type="SUPFAM" id="SSF46785">
    <property type="entry name" value="Winged helix' DNA-binding domain"/>
    <property type="match status" value="1"/>
</dbReference>
<dbReference type="InterPro" id="IPR015422">
    <property type="entry name" value="PyrdxlP-dep_Trfase_small"/>
</dbReference>
<dbReference type="Gene3D" id="1.10.10.10">
    <property type="entry name" value="Winged helix-like DNA-binding domain superfamily/Winged helix DNA-binding domain"/>
    <property type="match status" value="1"/>
</dbReference>
<dbReference type="KEGG" id="bpx:BUPH_01223"/>
<feature type="domain" description="HTH gntR-type" evidence="7">
    <location>
        <begin position="36"/>
        <end position="104"/>
    </location>
</feature>
<dbReference type="Gene3D" id="3.90.1150.10">
    <property type="entry name" value="Aspartate Aminotransferase, domain 1"/>
    <property type="match status" value="1"/>
</dbReference>
<dbReference type="GO" id="GO:0030170">
    <property type="term" value="F:pyridoxal phosphate binding"/>
    <property type="evidence" value="ECO:0007669"/>
    <property type="project" value="InterPro"/>
</dbReference>
<dbReference type="EMBL" id="CP003864">
    <property type="protein sequence ID" value="AFT88675.1"/>
    <property type="molecule type" value="Genomic_DNA"/>
</dbReference>
<evidence type="ECO:0000256" key="6">
    <source>
        <dbReference type="SAM" id="MobiDB-lite"/>
    </source>
</evidence>
<dbReference type="Gene3D" id="3.40.640.10">
    <property type="entry name" value="Type I PLP-dependent aspartate aminotransferase-like (Major domain)"/>
    <property type="match status" value="1"/>
</dbReference>
<dbReference type="InterPro" id="IPR004839">
    <property type="entry name" value="Aminotransferase_I/II_large"/>
</dbReference>
<evidence type="ECO:0000313" key="8">
    <source>
        <dbReference type="EMBL" id="AFT88675.1"/>
    </source>
</evidence>
<dbReference type="eggNOG" id="COG1167">
    <property type="taxonomic scope" value="Bacteria"/>
</dbReference>
<dbReference type="Proteomes" id="UP000010105">
    <property type="component" value="Chromosome 2"/>
</dbReference>
<proteinExistence type="inferred from homology"/>
<evidence type="ECO:0000256" key="4">
    <source>
        <dbReference type="ARBA" id="ARBA00023125"/>
    </source>
</evidence>
<dbReference type="AlphaFoldDB" id="K0DUU3"/>